<feature type="compositionally biased region" description="Low complexity" evidence="1">
    <location>
        <begin position="1"/>
        <end position="10"/>
    </location>
</feature>
<dbReference type="Proteomes" id="UP001363151">
    <property type="component" value="Unassembled WGS sequence"/>
</dbReference>
<protein>
    <submittedName>
        <fullName evidence="2">Uncharacterized protein</fullName>
    </submittedName>
</protein>
<feature type="region of interest" description="Disordered" evidence="1">
    <location>
        <begin position="1"/>
        <end position="32"/>
    </location>
</feature>
<evidence type="ECO:0000313" key="2">
    <source>
        <dbReference type="EMBL" id="KAK7254518.1"/>
    </source>
</evidence>
<name>A0ABR1GF31_AURAN</name>
<comment type="caution">
    <text evidence="2">The sequence shown here is derived from an EMBL/GenBank/DDBJ whole genome shotgun (WGS) entry which is preliminary data.</text>
</comment>
<proteinExistence type="predicted"/>
<gene>
    <name evidence="2" type="ORF">SO694_00011347</name>
</gene>
<dbReference type="Gene3D" id="3.90.245.10">
    <property type="entry name" value="Ribonucleoside hydrolase-like"/>
    <property type="match status" value="1"/>
</dbReference>
<evidence type="ECO:0000313" key="3">
    <source>
        <dbReference type="Proteomes" id="UP001363151"/>
    </source>
</evidence>
<organism evidence="2 3">
    <name type="scientific">Aureococcus anophagefferens</name>
    <name type="common">Harmful bloom alga</name>
    <dbReference type="NCBI Taxonomy" id="44056"/>
    <lineage>
        <taxon>Eukaryota</taxon>
        <taxon>Sar</taxon>
        <taxon>Stramenopiles</taxon>
        <taxon>Ochrophyta</taxon>
        <taxon>Pelagophyceae</taxon>
        <taxon>Pelagomonadales</taxon>
        <taxon>Pelagomonadaceae</taxon>
        <taxon>Aureococcus</taxon>
    </lineage>
</organism>
<evidence type="ECO:0000256" key="1">
    <source>
        <dbReference type="SAM" id="MobiDB-lite"/>
    </source>
</evidence>
<reference evidence="2 3" key="1">
    <citation type="submission" date="2024-03" db="EMBL/GenBank/DDBJ databases">
        <title>Aureococcus anophagefferens CCMP1851 and Kratosvirus quantuckense: Draft genome of a second virus-susceptible host strain in the model system.</title>
        <authorList>
            <person name="Chase E."/>
            <person name="Truchon A.R."/>
            <person name="Schepens W."/>
            <person name="Wilhelm S.W."/>
        </authorList>
    </citation>
    <scope>NUCLEOTIDE SEQUENCE [LARGE SCALE GENOMIC DNA]</scope>
    <source>
        <strain evidence="2 3">CCMP1851</strain>
    </source>
</reference>
<sequence length="210" mass="21503">MSRVAPTLAAPAPPEASPSDGGVEMEAPAPSPRFADAQAVDDERFVGDSSWWACLSEWFRSEQGDGPESFAQLRKEVRLLKRENAALRELARSRGATPEDVARACSILEPLTPAQAVATLYGDAEGGWAAAATSSGSVVSAGDSASGDVLVDGVPVAVAPNPLVVVSDAGRTVDDELALVLLRAFAERGLVQPTAVVANVSPALAGAGRG</sequence>
<accession>A0ABR1GF31</accession>
<dbReference type="EMBL" id="JBBJCI010000024">
    <property type="protein sequence ID" value="KAK7254518.1"/>
    <property type="molecule type" value="Genomic_DNA"/>
</dbReference>
<dbReference type="InterPro" id="IPR036452">
    <property type="entry name" value="Ribo_hydro-like"/>
</dbReference>
<keyword evidence="3" id="KW-1185">Reference proteome</keyword>